<proteinExistence type="predicted"/>
<comment type="caution">
    <text evidence="1">The sequence shown here is derived from an EMBL/GenBank/DDBJ whole genome shotgun (WGS) entry which is preliminary data.</text>
</comment>
<protein>
    <recommendedName>
        <fullName evidence="3">Transposase</fullName>
    </recommendedName>
</protein>
<evidence type="ECO:0000313" key="2">
    <source>
        <dbReference type="Proteomes" id="UP000583800"/>
    </source>
</evidence>
<gene>
    <name evidence="1" type="ORF">FHU36_007511</name>
</gene>
<organism evidence="1 2">
    <name type="scientific">Nonomuraea muscovyensis</name>
    <dbReference type="NCBI Taxonomy" id="1124761"/>
    <lineage>
        <taxon>Bacteria</taxon>
        <taxon>Bacillati</taxon>
        <taxon>Actinomycetota</taxon>
        <taxon>Actinomycetes</taxon>
        <taxon>Streptosporangiales</taxon>
        <taxon>Streptosporangiaceae</taxon>
        <taxon>Nonomuraea</taxon>
    </lineage>
</organism>
<dbReference type="EMBL" id="JACHJB010000003">
    <property type="protein sequence ID" value="MBB6350939.1"/>
    <property type="molecule type" value="Genomic_DNA"/>
</dbReference>
<dbReference type="Proteomes" id="UP000583800">
    <property type="component" value="Unassembled WGS sequence"/>
</dbReference>
<accession>A0A7X0CCU7</accession>
<keyword evidence="2" id="KW-1185">Reference proteome</keyword>
<evidence type="ECO:0000313" key="1">
    <source>
        <dbReference type="EMBL" id="MBB6350939.1"/>
    </source>
</evidence>
<name>A0A7X0CCU7_9ACTN</name>
<dbReference type="AlphaFoldDB" id="A0A7X0CCU7"/>
<dbReference type="RefSeq" id="WP_185088640.1">
    <property type="nucleotide sequence ID" value="NZ_JACHJB010000003.1"/>
</dbReference>
<reference evidence="1 2" key="1">
    <citation type="submission" date="2020-08" db="EMBL/GenBank/DDBJ databases">
        <title>Sequencing the genomes of 1000 actinobacteria strains.</title>
        <authorList>
            <person name="Klenk H.-P."/>
        </authorList>
    </citation>
    <scope>NUCLEOTIDE SEQUENCE [LARGE SCALE GENOMIC DNA]</scope>
    <source>
        <strain evidence="1 2">DSM 45913</strain>
    </source>
</reference>
<evidence type="ECO:0008006" key="3">
    <source>
        <dbReference type="Google" id="ProtNLM"/>
    </source>
</evidence>
<sequence>MAFRNFRKKSPKAGNALDRAQVEGLAYVILDGTLIPIGRRAEQTGTGTYRTLTDLDGSLSCMGWWGAGVAVLSMRLLVGADEDRV</sequence>